<accession>A0A8S0WQ99</accession>
<comment type="caution">
    <text evidence="1">The sequence shown here is derived from an EMBL/GenBank/DDBJ whole genome shotgun (WGS) entry which is preliminary data.</text>
</comment>
<proteinExistence type="predicted"/>
<reference evidence="1 2" key="1">
    <citation type="submission" date="2020-01" db="EMBL/GenBank/DDBJ databases">
        <authorList>
            <person name="Gupta K D."/>
        </authorList>
    </citation>
    <scope>NUCLEOTIDE SEQUENCE [LARGE SCALE GENOMIC DNA]</scope>
</reference>
<organism evidence="1 2">
    <name type="scientific">Cyclocybe aegerita</name>
    <name type="common">Black poplar mushroom</name>
    <name type="synonym">Agrocybe aegerita</name>
    <dbReference type="NCBI Taxonomy" id="1973307"/>
    <lineage>
        <taxon>Eukaryota</taxon>
        <taxon>Fungi</taxon>
        <taxon>Dikarya</taxon>
        <taxon>Basidiomycota</taxon>
        <taxon>Agaricomycotina</taxon>
        <taxon>Agaricomycetes</taxon>
        <taxon>Agaricomycetidae</taxon>
        <taxon>Agaricales</taxon>
        <taxon>Agaricineae</taxon>
        <taxon>Bolbitiaceae</taxon>
        <taxon>Cyclocybe</taxon>
    </lineage>
</organism>
<gene>
    <name evidence="1" type="ORF">AAE3_LOCUS5169</name>
</gene>
<keyword evidence="2" id="KW-1185">Reference proteome</keyword>
<name>A0A8S0WQ99_CYCAE</name>
<evidence type="ECO:0000313" key="2">
    <source>
        <dbReference type="Proteomes" id="UP000467700"/>
    </source>
</evidence>
<sequence length="191" mass="21037">MTSAYDSVVGMIQYLLDSGSSHDEIQAAARSLTDQEGQEIHSREKTLVVLDACAADSSKACGNLVSAIGVLSATLRAIDWDSKPSSPFEKQAEIDILQANVGDIGKAREFLDKIRGEDFIKFTENTTVPDGFLHFLKNDWAMAVKAWVENGADIQLELPEKAATGSLTFYKQIAKFWQAYTDSLKTLLKRD</sequence>
<dbReference type="AlphaFoldDB" id="A0A8S0WQ99"/>
<dbReference type="Proteomes" id="UP000467700">
    <property type="component" value="Unassembled WGS sequence"/>
</dbReference>
<dbReference type="EMBL" id="CACVBS010000037">
    <property type="protein sequence ID" value="CAA7262812.1"/>
    <property type="molecule type" value="Genomic_DNA"/>
</dbReference>
<protein>
    <submittedName>
        <fullName evidence="1">Uncharacterized protein</fullName>
    </submittedName>
</protein>
<evidence type="ECO:0000313" key="1">
    <source>
        <dbReference type="EMBL" id="CAA7262812.1"/>
    </source>
</evidence>